<gene>
    <name evidence="2" type="ORF">Q3C12_09750</name>
</gene>
<dbReference type="EMBL" id="JAUMKJ010000010">
    <property type="protein sequence ID" value="MDO3677282.1"/>
    <property type="molecule type" value="Genomic_DNA"/>
</dbReference>
<proteinExistence type="predicted"/>
<protein>
    <submittedName>
        <fullName evidence="2">Holin-like toxin</fullName>
    </submittedName>
</protein>
<keyword evidence="1" id="KW-1133">Transmembrane helix</keyword>
<organism evidence="2 3">
    <name type="scientific">Paenibacillus ehimensis</name>
    <dbReference type="NCBI Taxonomy" id="79264"/>
    <lineage>
        <taxon>Bacteria</taxon>
        <taxon>Bacillati</taxon>
        <taxon>Bacillota</taxon>
        <taxon>Bacilli</taxon>
        <taxon>Bacillales</taxon>
        <taxon>Paenibacillaceae</taxon>
        <taxon>Paenibacillus</taxon>
    </lineage>
</organism>
<accession>A0ABT8V9D2</accession>
<keyword evidence="3" id="KW-1185">Reference proteome</keyword>
<keyword evidence="1" id="KW-0812">Transmembrane</keyword>
<evidence type="ECO:0000256" key="1">
    <source>
        <dbReference type="SAM" id="Phobius"/>
    </source>
</evidence>
<dbReference type="Proteomes" id="UP001168883">
    <property type="component" value="Unassembled WGS sequence"/>
</dbReference>
<dbReference type="Pfam" id="PF16935">
    <property type="entry name" value="Hol_Tox"/>
    <property type="match status" value="1"/>
</dbReference>
<name>A0ABT8V9D2_9BACL</name>
<sequence>MPVEVKDTLTLMIGFGMLLVALFTLVVNIIVALIQNKKK</sequence>
<evidence type="ECO:0000313" key="2">
    <source>
        <dbReference type="EMBL" id="MDO3677282.1"/>
    </source>
</evidence>
<comment type="caution">
    <text evidence="2">The sequence shown here is derived from an EMBL/GenBank/DDBJ whole genome shotgun (WGS) entry which is preliminary data.</text>
</comment>
<evidence type="ECO:0000313" key="3">
    <source>
        <dbReference type="Proteomes" id="UP001168883"/>
    </source>
</evidence>
<reference evidence="2" key="1">
    <citation type="submission" date="2023-07" db="EMBL/GenBank/DDBJ databases">
        <authorList>
            <person name="Aktuganov G."/>
            <person name="Boyko T."/>
            <person name="Delegan Y."/>
            <person name="Galimzianova N."/>
            <person name="Gilvanova E."/>
            <person name="Korobov V."/>
            <person name="Kuzmina L."/>
            <person name="Melentiev A."/>
            <person name="Milman P."/>
            <person name="Ryabova A."/>
            <person name="Stupak E."/>
            <person name="Yasakov T."/>
            <person name="Zharikova N."/>
            <person name="Zhurenko E."/>
        </authorList>
    </citation>
    <scope>NUCLEOTIDE SEQUENCE</scope>
    <source>
        <strain evidence="2">IB-739</strain>
    </source>
</reference>
<keyword evidence="1" id="KW-0472">Membrane</keyword>
<dbReference type="InterPro" id="IPR031616">
    <property type="entry name" value="BsrE-like"/>
</dbReference>
<feature type="transmembrane region" description="Helical" evidence="1">
    <location>
        <begin position="12"/>
        <end position="34"/>
    </location>
</feature>